<dbReference type="Proteomes" id="UP000019205">
    <property type="component" value="Chromosome"/>
</dbReference>
<dbReference type="NCBIfam" id="TIGR03725">
    <property type="entry name" value="T6A_YeaZ"/>
    <property type="match status" value="1"/>
</dbReference>
<proteinExistence type="inferred from homology"/>
<dbReference type="GO" id="GO:0005829">
    <property type="term" value="C:cytosol"/>
    <property type="evidence" value="ECO:0007669"/>
    <property type="project" value="TreeGrafter"/>
</dbReference>
<dbReference type="SUPFAM" id="SSF53067">
    <property type="entry name" value="Actin-like ATPase domain"/>
    <property type="match status" value="2"/>
</dbReference>
<dbReference type="GO" id="GO:0002949">
    <property type="term" value="P:tRNA threonylcarbamoyladenosine modification"/>
    <property type="evidence" value="ECO:0007669"/>
    <property type="project" value="InterPro"/>
</dbReference>
<dbReference type="HOGENOM" id="CLU_064886_2_0_6"/>
<comment type="similarity">
    <text evidence="1">Belongs to the KAE1 / TsaD family. TsaB subfamily.</text>
</comment>
<dbReference type="EMBL" id="AAOA02000001">
    <property type="protein sequence ID" value="EAQ99360.1"/>
    <property type="molecule type" value="Genomic_DNA"/>
</dbReference>
<accession>A4A3T7</accession>
<sequence>MSRLLAIDTATDALSLAIWDGQTCQDLHRVMPRQHQQLLFTLLDELLAGRKPADLELDAIVYGRGPGSFTGLRIAVSAAQGLAFSLGIPVVGISSLETQVRSFLRRESFGDSALILSCIDARIGQIYGQWFSLHGGEMTALGDAFVAPPEAVEGPVGDADRGYPGLAVGSGAAFVSSMPPSLRDRLRPWPAVLPEARDMLEPARQALAAGQGEDPMLAAPDYVQTRIGWKTLAEQGRSA</sequence>
<dbReference type="OrthoDB" id="9809995at2"/>
<dbReference type="AlphaFoldDB" id="A4A3T7"/>
<evidence type="ECO:0000256" key="1">
    <source>
        <dbReference type="ARBA" id="ARBA00010493"/>
    </source>
</evidence>
<dbReference type="InterPro" id="IPR043129">
    <property type="entry name" value="ATPase_NBD"/>
</dbReference>
<dbReference type="InterPro" id="IPR000905">
    <property type="entry name" value="Gcp-like_dom"/>
</dbReference>
<dbReference type="eggNOG" id="COG1214">
    <property type="taxonomic scope" value="Bacteria"/>
</dbReference>
<dbReference type="PANTHER" id="PTHR11735">
    <property type="entry name" value="TRNA N6-ADENOSINE THREONYLCARBAMOYLTRANSFERASE"/>
    <property type="match status" value="1"/>
</dbReference>
<comment type="caution">
    <text evidence="5">The sequence shown here is derived from an EMBL/GenBank/DDBJ whole genome shotgun (WGS) entry which is preliminary data.</text>
</comment>
<protein>
    <recommendedName>
        <fullName evidence="2">tRNA threonylcarbamoyladenosine biosynthesis protein TsaB</fullName>
    </recommendedName>
    <alternativeName>
        <fullName evidence="3">t(6)A37 threonylcarbamoyladenosine biosynthesis protein TsaB</fullName>
    </alternativeName>
</protein>
<feature type="domain" description="Gcp-like" evidence="4">
    <location>
        <begin position="32"/>
        <end position="158"/>
    </location>
</feature>
<gene>
    <name evidence="5" type="ORF">KT71_16861</name>
</gene>
<evidence type="ECO:0000256" key="2">
    <source>
        <dbReference type="ARBA" id="ARBA00019012"/>
    </source>
</evidence>
<name>A4A3T7_9GAMM</name>
<keyword evidence="6" id="KW-1185">Reference proteome</keyword>
<reference evidence="5 6" key="1">
    <citation type="journal article" date="2007" name="Proc. Natl. Acad. Sci. U.S.A.">
        <title>Characterization of a marine gammaproteobacterium capable of aerobic anoxygenic photosynthesis.</title>
        <authorList>
            <person name="Fuchs B.M."/>
            <person name="Spring S."/>
            <person name="Teeling H."/>
            <person name="Quast C."/>
            <person name="Wulf J."/>
            <person name="Schattenhofer M."/>
            <person name="Yan S."/>
            <person name="Ferriera S."/>
            <person name="Johnson J."/>
            <person name="Glockner F.O."/>
            <person name="Amann R."/>
        </authorList>
    </citation>
    <scope>NUCLEOTIDE SEQUENCE [LARGE SCALE GENOMIC DNA]</scope>
    <source>
        <strain evidence="5">KT71</strain>
    </source>
</reference>
<dbReference type="InterPro" id="IPR022496">
    <property type="entry name" value="T6A_TsaB"/>
</dbReference>
<dbReference type="PANTHER" id="PTHR11735:SF11">
    <property type="entry name" value="TRNA THREONYLCARBAMOYLADENOSINE BIOSYNTHESIS PROTEIN TSAB"/>
    <property type="match status" value="1"/>
</dbReference>
<evidence type="ECO:0000313" key="5">
    <source>
        <dbReference type="EMBL" id="EAQ99360.1"/>
    </source>
</evidence>
<dbReference type="CDD" id="cd24032">
    <property type="entry name" value="ASKHA_NBD_TsaB"/>
    <property type="match status" value="1"/>
</dbReference>
<organism evidence="5 6">
    <name type="scientific">Congregibacter litoralis KT71</name>
    <dbReference type="NCBI Taxonomy" id="314285"/>
    <lineage>
        <taxon>Bacteria</taxon>
        <taxon>Pseudomonadati</taxon>
        <taxon>Pseudomonadota</taxon>
        <taxon>Gammaproteobacteria</taxon>
        <taxon>Cellvibrionales</taxon>
        <taxon>Halieaceae</taxon>
        <taxon>Congregibacter</taxon>
    </lineage>
</organism>
<dbReference type="Pfam" id="PF00814">
    <property type="entry name" value="TsaD"/>
    <property type="match status" value="1"/>
</dbReference>
<evidence type="ECO:0000256" key="3">
    <source>
        <dbReference type="ARBA" id="ARBA00032446"/>
    </source>
</evidence>
<reference evidence="5 6" key="2">
    <citation type="journal article" date="2009" name="PLoS ONE">
        <title>The photosynthetic apparatus and its regulation in the aerobic gammaproteobacterium Congregibacter litoralis gen. nov., sp. nov.</title>
        <authorList>
            <person name="Spring S."/>
            <person name="Lunsdorf H."/>
            <person name="Fuchs B.M."/>
            <person name="Tindall B.J."/>
        </authorList>
    </citation>
    <scope>NUCLEOTIDE SEQUENCE [LARGE SCALE GENOMIC DNA]</scope>
    <source>
        <strain evidence="5">KT71</strain>
    </source>
</reference>
<dbReference type="STRING" id="314285.KT71_16861"/>
<evidence type="ECO:0000313" key="6">
    <source>
        <dbReference type="Proteomes" id="UP000019205"/>
    </source>
</evidence>
<evidence type="ECO:0000259" key="4">
    <source>
        <dbReference type="Pfam" id="PF00814"/>
    </source>
</evidence>
<dbReference type="Gene3D" id="3.30.420.40">
    <property type="match status" value="2"/>
</dbReference>
<dbReference type="RefSeq" id="WP_008295810.1">
    <property type="nucleotide sequence ID" value="NZ_CM002299.1"/>
</dbReference>